<keyword evidence="17" id="KW-1185">Reference proteome</keyword>
<dbReference type="PANTHER" id="PTHR21622:SF0">
    <property type="entry name" value="COILED-COIL-HELIX-COILED-COIL-HELIX DOMAIN CONTAINING 4"/>
    <property type="match status" value="1"/>
</dbReference>
<feature type="compositionally biased region" description="Basic and acidic residues" evidence="12">
    <location>
        <begin position="139"/>
        <end position="150"/>
    </location>
</feature>
<evidence type="ECO:0000256" key="2">
    <source>
        <dbReference type="ARBA" id="ARBA00004569"/>
    </source>
</evidence>
<dbReference type="PANTHER" id="PTHR21622">
    <property type="entry name" value="COILED-COIL-HELIX-COILED-COIL-HELIX DOMAIN CONTAINING 4"/>
    <property type="match status" value="1"/>
</dbReference>
<evidence type="ECO:0000256" key="12">
    <source>
        <dbReference type="SAM" id="MobiDB-lite"/>
    </source>
</evidence>
<dbReference type="Proteomes" id="UP000265566">
    <property type="component" value="Chromosome 8"/>
</dbReference>
<dbReference type="OrthoDB" id="7481291at2759"/>
<dbReference type="GO" id="GO:0051604">
    <property type="term" value="P:protein maturation"/>
    <property type="evidence" value="ECO:0000318"/>
    <property type="project" value="GO_Central"/>
</dbReference>
<evidence type="ECO:0000256" key="9">
    <source>
        <dbReference type="ARBA" id="ARBA00023157"/>
    </source>
</evidence>
<dbReference type="EMBL" id="PSQE01000008">
    <property type="protein sequence ID" value="RHN39464.1"/>
    <property type="molecule type" value="Genomic_DNA"/>
</dbReference>
<evidence type="ECO:0000256" key="11">
    <source>
        <dbReference type="ARBA" id="ARBA00067557"/>
    </source>
</evidence>
<evidence type="ECO:0000256" key="6">
    <source>
        <dbReference type="ARBA" id="ARBA00023010"/>
    </source>
</evidence>
<feature type="region of interest" description="Disordered" evidence="12">
    <location>
        <begin position="1"/>
        <end position="31"/>
    </location>
</feature>
<evidence type="ECO:0000256" key="8">
    <source>
        <dbReference type="ARBA" id="ARBA00023140"/>
    </source>
</evidence>
<reference evidence="13 17" key="3">
    <citation type="journal article" date="2014" name="BMC Genomics">
        <title>An improved genome release (version Mt4.0) for the model legume Medicago truncatula.</title>
        <authorList>
            <person name="Tang H."/>
            <person name="Krishnakumar V."/>
            <person name="Bidwell S."/>
            <person name="Rosen B."/>
            <person name="Chan A."/>
            <person name="Zhou S."/>
            <person name="Gentzbittel L."/>
            <person name="Childs K.L."/>
            <person name="Yandell M."/>
            <person name="Gundlach H."/>
            <person name="Mayer K.F."/>
            <person name="Schwartz D.C."/>
            <person name="Town C.D."/>
        </authorList>
    </citation>
    <scope>GENOME REANNOTATION</scope>
    <source>
        <strain evidence="16 17">cv. Jemalong A17</strain>
    </source>
</reference>
<name>Q4VYC7_MEDTR</name>
<gene>
    <name evidence="14" type="primary">CHP</name>
    <name evidence="16" type="synonym">11434049</name>
    <name evidence="13" type="ordered locus">MTR_8g020800</name>
    <name evidence="15" type="ORF">MtrunA17_Chr8g0344081</name>
</gene>
<dbReference type="ExpressionAtlas" id="Q4VYC7">
    <property type="expression patterns" value="differential"/>
</dbReference>
<dbReference type="EMBL" id="AJ972479">
    <property type="protein sequence ID" value="CAJ00011.1"/>
    <property type="molecule type" value="Genomic_DNA"/>
</dbReference>
<keyword evidence="4" id="KW-0653">Protein transport</keyword>
<evidence type="ECO:0000313" key="13">
    <source>
        <dbReference type="EMBL" id="AET01768.1"/>
    </source>
</evidence>
<dbReference type="Gene3D" id="1.10.287.2900">
    <property type="match status" value="1"/>
</dbReference>
<dbReference type="GeneID" id="11434049"/>
<evidence type="ECO:0000313" key="17">
    <source>
        <dbReference type="Proteomes" id="UP000002051"/>
    </source>
</evidence>
<dbReference type="eggNOG" id="KOG4149">
    <property type="taxonomic scope" value="Eukaryota"/>
</dbReference>
<dbReference type="GO" id="GO:0005758">
    <property type="term" value="C:mitochondrial intermembrane space"/>
    <property type="evidence" value="ECO:0000318"/>
    <property type="project" value="GO_Central"/>
</dbReference>
<dbReference type="EnsemblPlants" id="AET01768">
    <property type="protein sequence ID" value="AET01768"/>
    <property type="gene ID" value="MTR_8g020800"/>
</dbReference>
<dbReference type="Proteomes" id="UP000002051">
    <property type="component" value="Chromosome 8"/>
</dbReference>
<reference evidence="13 17" key="2">
    <citation type="journal article" date="2011" name="Nature">
        <title>The Medicago genome provides insight into the evolution of rhizobial symbioses.</title>
        <authorList>
            <person name="Young N.D."/>
            <person name="Debelle F."/>
            <person name="Oldroyd G.E."/>
            <person name="Geurts R."/>
            <person name="Cannon S.B."/>
            <person name="Udvardi M.K."/>
            <person name="Benedito V.A."/>
            <person name="Mayer K.F."/>
            <person name="Gouzy J."/>
            <person name="Schoof H."/>
            <person name="Van de Peer Y."/>
            <person name="Proost S."/>
            <person name="Cook D.R."/>
            <person name="Meyers B.C."/>
            <person name="Spannagl M."/>
            <person name="Cheung F."/>
            <person name="De Mita S."/>
            <person name="Krishnakumar V."/>
            <person name="Gundlach H."/>
            <person name="Zhou S."/>
            <person name="Mudge J."/>
            <person name="Bharti A.K."/>
            <person name="Murray J.D."/>
            <person name="Naoumkina M.A."/>
            <person name="Rosen B."/>
            <person name="Silverstein K.A."/>
            <person name="Tang H."/>
            <person name="Rombauts S."/>
            <person name="Zhao P.X."/>
            <person name="Zhou P."/>
            <person name="Barbe V."/>
            <person name="Bardou P."/>
            <person name="Bechner M."/>
            <person name="Bellec A."/>
            <person name="Berger A."/>
            <person name="Berges H."/>
            <person name="Bidwell S."/>
            <person name="Bisseling T."/>
            <person name="Choisne N."/>
            <person name="Couloux A."/>
            <person name="Denny R."/>
            <person name="Deshpande S."/>
            <person name="Dai X."/>
            <person name="Doyle J.J."/>
            <person name="Dudez A.M."/>
            <person name="Farmer A.D."/>
            <person name="Fouteau S."/>
            <person name="Franken C."/>
            <person name="Gibelin C."/>
            <person name="Gish J."/>
            <person name="Goldstein S."/>
            <person name="Gonzalez A.J."/>
            <person name="Green P.J."/>
            <person name="Hallab A."/>
            <person name="Hartog M."/>
            <person name="Hua A."/>
            <person name="Humphray S.J."/>
            <person name="Jeong D.H."/>
            <person name="Jing Y."/>
            <person name="Jocker A."/>
            <person name="Kenton S.M."/>
            <person name="Kim D.J."/>
            <person name="Klee K."/>
            <person name="Lai H."/>
            <person name="Lang C."/>
            <person name="Lin S."/>
            <person name="Macmil S.L."/>
            <person name="Magdelenat G."/>
            <person name="Matthews L."/>
            <person name="McCorrison J."/>
            <person name="Monaghan E.L."/>
            <person name="Mun J.H."/>
            <person name="Najar F.Z."/>
            <person name="Nicholson C."/>
            <person name="Noirot C."/>
            <person name="O'Bleness M."/>
            <person name="Paule C.R."/>
            <person name="Poulain J."/>
            <person name="Prion F."/>
            <person name="Qin B."/>
            <person name="Qu C."/>
            <person name="Retzel E.F."/>
            <person name="Riddle C."/>
            <person name="Sallet E."/>
            <person name="Samain S."/>
            <person name="Samson N."/>
            <person name="Sanders I."/>
            <person name="Saurat O."/>
            <person name="Scarpelli C."/>
            <person name="Schiex T."/>
            <person name="Segurens B."/>
            <person name="Severin A.J."/>
            <person name="Sherrier D.J."/>
            <person name="Shi R."/>
            <person name="Sims S."/>
            <person name="Singer S.R."/>
            <person name="Sinharoy S."/>
            <person name="Sterck L."/>
            <person name="Viollet A."/>
            <person name="Wang B.B."/>
            <person name="Wang K."/>
            <person name="Wang M."/>
            <person name="Wang X."/>
            <person name="Warfsmann J."/>
            <person name="Weissenbach J."/>
            <person name="White D.D."/>
            <person name="White J.D."/>
            <person name="Wiley G.B."/>
            <person name="Wincker P."/>
            <person name="Xing Y."/>
            <person name="Yang L."/>
            <person name="Yao Z."/>
            <person name="Ying F."/>
            <person name="Zhai J."/>
            <person name="Zhou L."/>
            <person name="Zuber A."/>
            <person name="Denarie J."/>
            <person name="Dixon R.A."/>
            <person name="May G.D."/>
            <person name="Schwartz D.C."/>
            <person name="Rogers J."/>
            <person name="Quetier F."/>
            <person name="Town C.D."/>
            <person name="Roe B.A."/>
        </authorList>
    </citation>
    <scope>NUCLEOTIDE SEQUENCE [LARGE SCALE GENOMIC DNA]</scope>
    <source>
        <strain evidence="13">A17</strain>
        <strain evidence="16 17">cv. Jemalong A17</strain>
    </source>
</reference>
<protein>
    <recommendedName>
        <fullName evidence="11">Mitochondrial intermembrane space import and assembly protein 40 homolog</fullName>
    </recommendedName>
</protein>
<evidence type="ECO:0000256" key="10">
    <source>
        <dbReference type="ARBA" id="ARBA00023284"/>
    </source>
</evidence>
<keyword evidence="6" id="KW-0811">Translocation</keyword>
<dbReference type="AlphaFoldDB" id="Q4VYC7"/>
<dbReference type="FunFam" id="1.10.287.2900:FF:000003">
    <property type="entry name" value="mitochondrial intermembrane space import and assembly protein 40"/>
    <property type="match status" value="1"/>
</dbReference>
<reference evidence="16" key="4">
    <citation type="submission" date="2015-04" db="UniProtKB">
        <authorList>
            <consortium name="EnsemblPlants"/>
        </authorList>
    </citation>
    <scope>IDENTIFICATION</scope>
    <source>
        <strain evidence="16">cv. Jemalong A17</strain>
    </source>
</reference>
<keyword evidence="5" id="KW-0560">Oxidoreductase</keyword>
<evidence type="ECO:0000256" key="4">
    <source>
        <dbReference type="ARBA" id="ARBA00022927"/>
    </source>
</evidence>
<reference evidence="14" key="1">
    <citation type="submission" date="2005-05" db="EMBL/GenBank/DDBJ databases">
        <authorList>
            <person name="Smit P."/>
        </authorList>
    </citation>
    <scope>NUCLEOTIDE SEQUENCE</scope>
</reference>
<evidence type="ECO:0000313" key="15">
    <source>
        <dbReference type="EMBL" id="RHN39464.1"/>
    </source>
</evidence>
<dbReference type="GO" id="GO:0005782">
    <property type="term" value="C:peroxisomal matrix"/>
    <property type="evidence" value="ECO:0007669"/>
    <property type="project" value="UniProtKB-SubCell"/>
</dbReference>
<organism evidence="14">
    <name type="scientific">Medicago truncatula</name>
    <name type="common">Barrel medic</name>
    <name type="synonym">Medicago tribuloides</name>
    <dbReference type="NCBI Taxonomy" id="3880"/>
    <lineage>
        <taxon>Eukaryota</taxon>
        <taxon>Viridiplantae</taxon>
        <taxon>Streptophyta</taxon>
        <taxon>Embryophyta</taxon>
        <taxon>Tracheophyta</taxon>
        <taxon>Spermatophyta</taxon>
        <taxon>Magnoliopsida</taxon>
        <taxon>eudicotyledons</taxon>
        <taxon>Gunneridae</taxon>
        <taxon>Pentapetalae</taxon>
        <taxon>rosids</taxon>
        <taxon>fabids</taxon>
        <taxon>Fabales</taxon>
        <taxon>Fabaceae</taxon>
        <taxon>Papilionoideae</taxon>
        <taxon>50 kb inversion clade</taxon>
        <taxon>NPAAA clade</taxon>
        <taxon>Hologalegina</taxon>
        <taxon>IRL clade</taxon>
        <taxon>Trifolieae</taxon>
        <taxon>Medicago</taxon>
    </lineage>
</organism>
<keyword evidence="9" id="KW-1015">Disulfide bond</keyword>
<comment type="subcellular location">
    <subcellularLocation>
        <location evidence="2">Mitochondrion intermembrane space</location>
    </subcellularLocation>
    <subcellularLocation>
        <location evidence="1">Peroxisome matrix</location>
    </subcellularLocation>
</comment>
<keyword evidence="8" id="KW-0576">Peroxisome</keyword>
<dbReference type="OMA" id="CIKANPG"/>
<evidence type="ECO:0000256" key="7">
    <source>
        <dbReference type="ARBA" id="ARBA00023128"/>
    </source>
</evidence>
<feature type="region of interest" description="Disordered" evidence="12">
    <location>
        <begin position="117"/>
        <end position="150"/>
    </location>
</feature>
<evidence type="ECO:0000256" key="5">
    <source>
        <dbReference type="ARBA" id="ARBA00023002"/>
    </source>
</evidence>
<dbReference type="HOGENOM" id="CLU_120204_1_0_1"/>
<evidence type="ECO:0000256" key="3">
    <source>
        <dbReference type="ARBA" id="ARBA00022448"/>
    </source>
</evidence>
<dbReference type="GO" id="GO:0015035">
    <property type="term" value="F:protein-disulfide reductase activity"/>
    <property type="evidence" value="ECO:0000318"/>
    <property type="project" value="GO_Central"/>
</dbReference>
<dbReference type="EMBL" id="CM001224">
    <property type="protein sequence ID" value="AET01768.1"/>
    <property type="molecule type" value="Genomic_DNA"/>
</dbReference>
<feature type="compositionally biased region" description="Low complexity" evidence="12">
    <location>
        <begin position="13"/>
        <end position="31"/>
    </location>
</feature>
<keyword evidence="3" id="KW-0813">Transport</keyword>
<dbReference type="InterPro" id="IPR039289">
    <property type="entry name" value="CHCHD4"/>
</dbReference>
<keyword evidence="10" id="KW-0676">Redox-active center</keyword>
<dbReference type="GO" id="GO:0045041">
    <property type="term" value="P:protein import into mitochondrial intermembrane space"/>
    <property type="evidence" value="ECO:0000318"/>
    <property type="project" value="GO_Central"/>
</dbReference>
<dbReference type="KEGG" id="mtr:11434049"/>
<dbReference type="STRING" id="3880.Q4VYC7"/>
<evidence type="ECO:0000256" key="1">
    <source>
        <dbReference type="ARBA" id="ARBA00004253"/>
    </source>
</evidence>
<sequence length="150" mass="16135">MGQAESAEAQPQTTTTTTTAVVSNSSSSDSTSLESVIAEAAAYGSQNTENVEEMAQKALECPCIADLRSGPCGFQFSEAFLCFLKSTSEEKGSDCVNPFIALQSCIKANPNAFSKDILGEDESKESEQVQEYKILPPDWSKESQKSKSRL</sequence>
<evidence type="ECO:0000313" key="16">
    <source>
        <dbReference type="EnsemblPlants" id="AET01768"/>
    </source>
</evidence>
<accession>Q4VYC7</accession>
<dbReference type="PaxDb" id="3880-AET01768"/>
<keyword evidence="7" id="KW-0496">Mitochondrion</keyword>
<dbReference type="Gramene" id="rna45488">
    <property type="protein sequence ID" value="RHN39464.1"/>
    <property type="gene ID" value="gene45488"/>
</dbReference>
<proteinExistence type="predicted"/>
<evidence type="ECO:0000313" key="14">
    <source>
        <dbReference type="EMBL" id="CAJ00011.1"/>
    </source>
</evidence>
<reference evidence="15" key="5">
    <citation type="journal article" date="2018" name="Nat. Plants">
        <title>Whole-genome landscape of Medicago truncatula symbiotic genes.</title>
        <authorList>
            <person name="Pecrix Y."/>
            <person name="Gamas P."/>
            <person name="Carrere S."/>
        </authorList>
    </citation>
    <scope>NUCLEOTIDE SEQUENCE</scope>
    <source>
        <tissue evidence="15">Leaves</tissue>
    </source>
</reference>